<evidence type="ECO:0000256" key="1">
    <source>
        <dbReference type="ARBA" id="ARBA00005495"/>
    </source>
</evidence>
<comment type="similarity">
    <text evidence="1">Belongs to the Gfa family.</text>
</comment>
<dbReference type="PANTHER" id="PTHR33337">
    <property type="entry name" value="GFA DOMAIN-CONTAINING PROTEIN"/>
    <property type="match status" value="1"/>
</dbReference>
<dbReference type="AlphaFoldDB" id="A0A2U2N4A8"/>
<dbReference type="GO" id="GO:0016846">
    <property type="term" value="F:carbon-sulfur lyase activity"/>
    <property type="evidence" value="ECO:0007669"/>
    <property type="project" value="InterPro"/>
</dbReference>
<evidence type="ECO:0000256" key="2">
    <source>
        <dbReference type="ARBA" id="ARBA00022723"/>
    </source>
</evidence>
<dbReference type="SUPFAM" id="SSF51316">
    <property type="entry name" value="Mss4-like"/>
    <property type="match status" value="1"/>
</dbReference>
<name>A0A2U2N4A8_9GAMM</name>
<dbReference type="Pfam" id="PF04828">
    <property type="entry name" value="GFA"/>
    <property type="match status" value="1"/>
</dbReference>
<evidence type="ECO:0000313" key="7">
    <source>
        <dbReference type="Proteomes" id="UP000245474"/>
    </source>
</evidence>
<dbReference type="Proteomes" id="UP000245474">
    <property type="component" value="Unassembled WGS sequence"/>
</dbReference>
<accession>A0A2U2N4A8</accession>
<organism evidence="6 7">
    <name type="scientific">Sediminicurvatus halobius</name>
    <dbReference type="NCBI Taxonomy" id="2182432"/>
    <lineage>
        <taxon>Bacteria</taxon>
        <taxon>Pseudomonadati</taxon>
        <taxon>Pseudomonadota</taxon>
        <taxon>Gammaproteobacteria</taxon>
        <taxon>Chromatiales</taxon>
        <taxon>Ectothiorhodospiraceae</taxon>
        <taxon>Sediminicurvatus</taxon>
    </lineage>
</organism>
<feature type="domain" description="CENP-V/GFA" evidence="5">
    <location>
        <begin position="7"/>
        <end position="105"/>
    </location>
</feature>
<proteinExistence type="inferred from homology"/>
<reference evidence="6 7" key="1">
    <citation type="submission" date="2018-05" db="EMBL/GenBank/DDBJ databases">
        <title>Spiribacter halobius sp. nov., a moderately halophilic bacterium isolated from marine solar saltern.</title>
        <authorList>
            <person name="Zheng W.-S."/>
            <person name="Lu D.-C."/>
            <person name="Du Z.-J."/>
        </authorList>
    </citation>
    <scope>NUCLEOTIDE SEQUENCE [LARGE SCALE GENOMIC DNA]</scope>
    <source>
        <strain evidence="6 7">E85</strain>
    </source>
</reference>
<keyword evidence="3" id="KW-0862">Zinc</keyword>
<keyword evidence="4" id="KW-0456">Lyase</keyword>
<dbReference type="InterPro" id="IPR011057">
    <property type="entry name" value="Mss4-like_sf"/>
</dbReference>
<comment type="caution">
    <text evidence="6">The sequence shown here is derived from an EMBL/GenBank/DDBJ whole genome shotgun (WGS) entry which is preliminary data.</text>
</comment>
<gene>
    <name evidence="6" type="ORF">DEM34_06715</name>
</gene>
<evidence type="ECO:0000259" key="5">
    <source>
        <dbReference type="PROSITE" id="PS51891"/>
    </source>
</evidence>
<evidence type="ECO:0000256" key="3">
    <source>
        <dbReference type="ARBA" id="ARBA00022833"/>
    </source>
</evidence>
<dbReference type="RefSeq" id="WP_109677528.1">
    <property type="nucleotide sequence ID" value="NZ_CP086615.1"/>
</dbReference>
<dbReference type="PANTHER" id="PTHR33337:SF40">
    <property type="entry name" value="CENP-V_GFA DOMAIN-CONTAINING PROTEIN-RELATED"/>
    <property type="match status" value="1"/>
</dbReference>
<dbReference type="InterPro" id="IPR006913">
    <property type="entry name" value="CENP-V/GFA"/>
</dbReference>
<protein>
    <submittedName>
        <fullName evidence="6">Aldehyde-activating protein</fullName>
    </submittedName>
</protein>
<keyword evidence="7" id="KW-1185">Reference proteome</keyword>
<sequence length="140" mass="15556">MDPTEPLHGRCLCGAVRLVATPKSHEVDVCHCSLCRTWSGGPMFAVECADAVAFEGAEHIAVYPSSDWAERGFCRHCGTHLFYRLQAGTHYALPVGLLDDQDRWQLTRQIFIDDKPAFYSLAEDTTNLTAAEVFALYSSE</sequence>
<dbReference type="PROSITE" id="PS51891">
    <property type="entry name" value="CENP_V_GFA"/>
    <property type="match status" value="1"/>
</dbReference>
<dbReference type="GO" id="GO:0046872">
    <property type="term" value="F:metal ion binding"/>
    <property type="evidence" value="ECO:0007669"/>
    <property type="project" value="UniProtKB-KW"/>
</dbReference>
<dbReference type="OrthoDB" id="4188830at2"/>
<dbReference type="Gene3D" id="3.90.1590.10">
    <property type="entry name" value="glutathione-dependent formaldehyde- activating enzyme (gfa)"/>
    <property type="match status" value="1"/>
</dbReference>
<dbReference type="EMBL" id="QFFI01000008">
    <property type="protein sequence ID" value="PWG63887.1"/>
    <property type="molecule type" value="Genomic_DNA"/>
</dbReference>
<evidence type="ECO:0000256" key="4">
    <source>
        <dbReference type="ARBA" id="ARBA00023239"/>
    </source>
</evidence>
<evidence type="ECO:0000313" key="6">
    <source>
        <dbReference type="EMBL" id="PWG63887.1"/>
    </source>
</evidence>
<keyword evidence="2" id="KW-0479">Metal-binding</keyword>